<accession>A0A498KIJ5</accession>
<dbReference type="EMBL" id="RDQH01000328">
    <property type="protein sequence ID" value="RXI06991.1"/>
    <property type="molecule type" value="Genomic_DNA"/>
</dbReference>
<evidence type="ECO:0000313" key="2">
    <source>
        <dbReference type="Proteomes" id="UP000290289"/>
    </source>
</evidence>
<evidence type="ECO:0000313" key="1">
    <source>
        <dbReference type="EMBL" id="RXI06991.1"/>
    </source>
</evidence>
<proteinExistence type="predicted"/>
<gene>
    <name evidence="1" type="ORF">DVH24_026127</name>
</gene>
<name>A0A498KIJ5_MALDO</name>
<protein>
    <submittedName>
        <fullName evidence="1">Uncharacterized protein</fullName>
    </submittedName>
</protein>
<sequence>MPVKASPEKSRHVNGGGNGCAWTANGLPLGQWSMMGEPIDCKLDPGLQSFDVDLQQRTSYVIHSLSTGLEVWSPIP</sequence>
<dbReference type="AlphaFoldDB" id="A0A498KIJ5"/>
<reference evidence="1 2" key="1">
    <citation type="submission" date="2018-10" db="EMBL/GenBank/DDBJ databases">
        <title>A high-quality apple genome assembly.</title>
        <authorList>
            <person name="Hu J."/>
        </authorList>
    </citation>
    <scope>NUCLEOTIDE SEQUENCE [LARGE SCALE GENOMIC DNA]</scope>
    <source>
        <strain evidence="2">cv. HFTH1</strain>
        <tissue evidence="1">Young leaf</tissue>
    </source>
</reference>
<comment type="caution">
    <text evidence="1">The sequence shown here is derived from an EMBL/GenBank/DDBJ whole genome shotgun (WGS) entry which is preliminary data.</text>
</comment>
<keyword evidence="2" id="KW-1185">Reference proteome</keyword>
<dbReference type="Proteomes" id="UP000290289">
    <property type="component" value="Chromosome 2"/>
</dbReference>
<organism evidence="1 2">
    <name type="scientific">Malus domestica</name>
    <name type="common">Apple</name>
    <name type="synonym">Pyrus malus</name>
    <dbReference type="NCBI Taxonomy" id="3750"/>
    <lineage>
        <taxon>Eukaryota</taxon>
        <taxon>Viridiplantae</taxon>
        <taxon>Streptophyta</taxon>
        <taxon>Embryophyta</taxon>
        <taxon>Tracheophyta</taxon>
        <taxon>Spermatophyta</taxon>
        <taxon>Magnoliopsida</taxon>
        <taxon>eudicotyledons</taxon>
        <taxon>Gunneridae</taxon>
        <taxon>Pentapetalae</taxon>
        <taxon>rosids</taxon>
        <taxon>fabids</taxon>
        <taxon>Rosales</taxon>
        <taxon>Rosaceae</taxon>
        <taxon>Amygdaloideae</taxon>
        <taxon>Maleae</taxon>
        <taxon>Malus</taxon>
    </lineage>
</organism>